<reference evidence="1 2" key="1">
    <citation type="submission" date="2023-07" db="EMBL/GenBank/DDBJ databases">
        <title>Comparative genomics of wheat-associated soil bacteria to identify genetic determinants of phenazine resistance.</title>
        <authorList>
            <person name="Mouncey N."/>
        </authorList>
    </citation>
    <scope>NUCLEOTIDE SEQUENCE [LARGE SCALE GENOMIC DNA]</scope>
    <source>
        <strain evidence="1 2">W2I16</strain>
    </source>
</reference>
<evidence type="ECO:0000313" key="2">
    <source>
        <dbReference type="Proteomes" id="UP001223072"/>
    </source>
</evidence>
<dbReference type="RefSeq" id="WP_307627892.1">
    <property type="nucleotide sequence ID" value="NZ_JAUSZS010000004.1"/>
</dbReference>
<dbReference type="EMBL" id="JAUSZS010000004">
    <property type="protein sequence ID" value="MDQ0934257.1"/>
    <property type="molecule type" value="Genomic_DNA"/>
</dbReference>
<sequence>MRRRRPQQVSLSLTTAISVVAGLTTATVGLTGLTASTAWAADSTAALPLSQYAHMLVDTAHQHLYFSQGAGTTGILVTDLSGTPVTTITGEQGATGLALSPDGTTLYAALRDGDALAAIDTTTLTETTRVPTGTGSAPVSVAVAGGRVWYGGTDPAADGRGAIGSVDPTAVEPTATPQSEMGSWSMAPLLAAGGGVLAAEEPQQSLSHVATFDVSSGTPTTKANTLVHGGTATGLQVTSDGTQLLLAAPQQPALQAYGTTDLLAATRPVYYTGGVNSAPNSVAADTDGTIAVGSTSGSAAGLYLYAGSGVAENRITFPTGTLAPDGLKWSSDGVTLYAVTKDSTGGAYTLNVLPTAKLTDTELALNAPQYAVPTQQFRFTGTLNTKGWVPAGAPLQVTRDGEPLPDGTATVADDGTFAVTDTRQDAGAYTYGVTYPGDATHRPSTATLTVYVAKLSTTIPFPDLTSAEPGAVAFKGSLMTSLNQGSLPEGTTVQVSRTNEDTQQTAALPPVQVDPATTEFKVTDAPNAAGRFTYHLSYAGDATHEATSSDATIEVSPYTPALTLKAPATATRGAALSFTGALTDAPYASGETVTVTRTDAGHTTTPVRWTAVVSANGTLTVKDTPSIGGANTYTVSYPGDASHQAATASAIVQVSRAATTVSVATNASTYTYGATATVTAHLGATYKSRTVSIWATPAGGRKTLVRTAAVDSGGNLTATYKLTHNTTFTASFGGDYRYAPTSATRTVNDQVGIATRLGGYYGTTTYGGTTYRVYHHTAKPAVSATVTPNKSGQCSVFQAQEYYSGAWHTLTTSPCFSLDANSATATSLTLTNAVNQKFRVRVEYVRSAKDTTNVSTWGGWLYLTVRT</sequence>
<protein>
    <submittedName>
        <fullName evidence="1">YVTN family beta-propeller protein</fullName>
    </submittedName>
</protein>
<comment type="caution">
    <text evidence="1">The sequence shown here is derived from an EMBL/GenBank/DDBJ whole genome shotgun (WGS) entry which is preliminary data.</text>
</comment>
<accession>A0ABU0RQJ4</accession>
<dbReference type="Proteomes" id="UP001223072">
    <property type="component" value="Unassembled WGS sequence"/>
</dbReference>
<organism evidence="1 2">
    <name type="scientific">Streptomyces turgidiscabies</name>
    <dbReference type="NCBI Taxonomy" id="85558"/>
    <lineage>
        <taxon>Bacteria</taxon>
        <taxon>Bacillati</taxon>
        <taxon>Actinomycetota</taxon>
        <taxon>Actinomycetes</taxon>
        <taxon>Kitasatosporales</taxon>
        <taxon>Streptomycetaceae</taxon>
        <taxon>Streptomyces</taxon>
    </lineage>
</organism>
<dbReference type="Gene3D" id="2.130.10.10">
    <property type="entry name" value="YVTN repeat-like/Quinoprotein amine dehydrogenase"/>
    <property type="match status" value="1"/>
</dbReference>
<keyword evidence="2" id="KW-1185">Reference proteome</keyword>
<dbReference type="InterPro" id="IPR015943">
    <property type="entry name" value="WD40/YVTN_repeat-like_dom_sf"/>
</dbReference>
<proteinExistence type="predicted"/>
<gene>
    <name evidence="1" type="ORF">QFZ49_004197</name>
</gene>
<dbReference type="SUPFAM" id="SSF69322">
    <property type="entry name" value="Tricorn protease domain 2"/>
    <property type="match status" value="1"/>
</dbReference>
<name>A0ABU0RQJ4_9ACTN</name>
<evidence type="ECO:0000313" key="1">
    <source>
        <dbReference type="EMBL" id="MDQ0934257.1"/>
    </source>
</evidence>